<dbReference type="RefSeq" id="WP_136534730.1">
    <property type="nucleotide sequence ID" value="NZ_STGY01000044.1"/>
</dbReference>
<keyword evidence="2" id="KW-1185">Reference proteome</keyword>
<dbReference type="EMBL" id="STGY01000044">
    <property type="protein sequence ID" value="THV41460.1"/>
    <property type="molecule type" value="Genomic_DNA"/>
</dbReference>
<dbReference type="AlphaFoldDB" id="A0A4S8QB16"/>
<dbReference type="Gene3D" id="1.10.1220.10">
    <property type="entry name" value="Met repressor-like"/>
    <property type="match status" value="1"/>
</dbReference>
<evidence type="ECO:0008006" key="3">
    <source>
        <dbReference type="Google" id="ProtNLM"/>
    </source>
</evidence>
<comment type="caution">
    <text evidence="1">The sequence shown here is derived from an EMBL/GenBank/DDBJ whole genome shotgun (WGS) entry which is preliminary data.</text>
</comment>
<dbReference type="InterPro" id="IPR010985">
    <property type="entry name" value="Ribbon_hlx_hlx"/>
</dbReference>
<evidence type="ECO:0000313" key="1">
    <source>
        <dbReference type="EMBL" id="THV41460.1"/>
    </source>
</evidence>
<dbReference type="Proteomes" id="UP000308760">
    <property type="component" value="Unassembled WGS sequence"/>
</dbReference>
<protein>
    <recommendedName>
        <fullName evidence="3">Ribbon-helix-helix protein, CopG family</fullName>
    </recommendedName>
</protein>
<accession>A0A4S8QB16</accession>
<proteinExistence type="predicted"/>
<sequence length="77" mass="8809">MDTMILQIREVDADDVAVLRERARRSGISLSAYLRNLIHQDAAQPTNAEVIERIESEESVDIWPEETVKYIEAGRPQ</sequence>
<dbReference type="SUPFAM" id="SSF47598">
    <property type="entry name" value="Ribbon-helix-helix"/>
    <property type="match status" value="1"/>
</dbReference>
<dbReference type="InterPro" id="IPR013321">
    <property type="entry name" value="Arc_rbn_hlx_hlx"/>
</dbReference>
<organism evidence="1 2">
    <name type="scientific">Glycomyces buryatensis</name>
    <dbReference type="NCBI Taxonomy" id="2570927"/>
    <lineage>
        <taxon>Bacteria</taxon>
        <taxon>Bacillati</taxon>
        <taxon>Actinomycetota</taxon>
        <taxon>Actinomycetes</taxon>
        <taxon>Glycomycetales</taxon>
        <taxon>Glycomycetaceae</taxon>
        <taxon>Glycomyces</taxon>
    </lineage>
</organism>
<dbReference type="GO" id="GO:0006355">
    <property type="term" value="P:regulation of DNA-templated transcription"/>
    <property type="evidence" value="ECO:0007669"/>
    <property type="project" value="InterPro"/>
</dbReference>
<gene>
    <name evidence="1" type="ORF">FAB82_11720</name>
</gene>
<reference evidence="2" key="1">
    <citation type="submission" date="2019-04" db="EMBL/GenBank/DDBJ databases">
        <title>Nocardioides xinjiangensis sp. nov.</title>
        <authorList>
            <person name="Liu S."/>
        </authorList>
    </citation>
    <scope>NUCLEOTIDE SEQUENCE [LARGE SCALE GENOMIC DNA]</scope>
    <source>
        <strain evidence="2">18</strain>
    </source>
</reference>
<reference evidence="1 2" key="2">
    <citation type="submission" date="2019-05" db="EMBL/GenBank/DDBJ databases">
        <title>Glycomyces buryatensis sp. nov.</title>
        <authorList>
            <person name="Nikitina E."/>
        </authorList>
    </citation>
    <scope>NUCLEOTIDE SEQUENCE [LARGE SCALE GENOMIC DNA]</scope>
    <source>
        <strain evidence="1 2">18</strain>
    </source>
</reference>
<evidence type="ECO:0000313" key="2">
    <source>
        <dbReference type="Proteomes" id="UP000308760"/>
    </source>
</evidence>
<name>A0A4S8QB16_9ACTN</name>
<dbReference type="OrthoDB" id="4871949at2"/>